<proteinExistence type="predicted"/>
<name>A0AAD7FVP3_MYCRO</name>
<evidence type="ECO:0000313" key="3">
    <source>
        <dbReference type="Proteomes" id="UP001221757"/>
    </source>
</evidence>
<feature type="compositionally biased region" description="Low complexity" evidence="1">
    <location>
        <begin position="181"/>
        <end position="197"/>
    </location>
</feature>
<comment type="caution">
    <text evidence="2">The sequence shown here is derived from an EMBL/GenBank/DDBJ whole genome shotgun (WGS) entry which is preliminary data.</text>
</comment>
<feature type="compositionally biased region" description="Polar residues" evidence="1">
    <location>
        <begin position="105"/>
        <end position="121"/>
    </location>
</feature>
<feature type="compositionally biased region" description="Basic residues" evidence="1">
    <location>
        <begin position="41"/>
        <end position="50"/>
    </location>
</feature>
<dbReference type="AlphaFoldDB" id="A0AAD7FVP3"/>
<dbReference type="Proteomes" id="UP001221757">
    <property type="component" value="Unassembled WGS sequence"/>
</dbReference>
<reference evidence="2" key="1">
    <citation type="submission" date="2023-03" db="EMBL/GenBank/DDBJ databases">
        <title>Massive genome expansion in bonnet fungi (Mycena s.s.) driven by repeated elements and novel gene families across ecological guilds.</title>
        <authorList>
            <consortium name="Lawrence Berkeley National Laboratory"/>
            <person name="Harder C.B."/>
            <person name="Miyauchi S."/>
            <person name="Viragh M."/>
            <person name="Kuo A."/>
            <person name="Thoen E."/>
            <person name="Andreopoulos B."/>
            <person name="Lu D."/>
            <person name="Skrede I."/>
            <person name="Drula E."/>
            <person name="Henrissat B."/>
            <person name="Morin E."/>
            <person name="Kohler A."/>
            <person name="Barry K."/>
            <person name="LaButti K."/>
            <person name="Morin E."/>
            <person name="Salamov A."/>
            <person name="Lipzen A."/>
            <person name="Mereny Z."/>
            <person name="Hegedus B."/>
            <person name="Baldrian P."/>
            <person name="Stursova M."/>
            <person name="Weitz H."/>
            <person name="Taylor A."/>
            <person name="Grigoriev I.V."/>
            <person name="Nagy L.G."/>
            <person name="Martin F."/>
            <person name="Kauserud H."/>
        </authorList>
    </citation>
    <scope>NUCLEOTIDE SEQUENCE</scope>
    <source>
        <strain evidence="2">CBHHK067</strain>
    </source>
</reference>
<feature type="compositionally biased region" description="Basic and acidic residues" evidence="1">
    <location>
        <begin position="154"/>
        <end position="180"/>
    </location>
</feature>
<protein>
    <submittedName>
        <fullName evidence="2">Uncharacterized protein</fullName>
    </submittedName>
</protein>
<keyword evidence="3" id="KW-1185">Reference proteome</keyword>
<feature type="compositionally biased region" description="Low complexity" evidence="1">
    <location>
        <begin position="128"/>
        <end position="148"/>
    </location>
</feature>
<accession>A0AAD7FVP3</accession>
<gene>
    <name evidence="2" type="ORF">B0H17DRAFT_1148455</name>
</gene>
<sequence length="214" mass="23095">MTFMVTLTPHRYASIPLRNLLLRLPPCAVVAVEEEEEEPPKKKKKARTKKPATVEEEEEEMPKAKAGKKKPAKEKDAAGNKRKRSDANNGNTTPAKGVPFKHSRVQPQAGRSASIVPSNADLTDKDTAPTQPSSTAAAASTSKSAAKTGWESVRVTDEIRQASKDAADRMRERLAADRKAGLLAPAKPKPQPKSTAKSLQEIEAQGYGSSSDEE</sequence>
<evidence type="ECO:0000256" key="1">
    <source>
        <dbReference type="SAM" id="MobiDB-lite"/>
    </source>
</evidence>
<evidence type="ECO:0000313" key="2">
    <source>
        <dbReference type="EMBL" id="KAJ7645344.1"/>
    </source>
</evidence>
<dbReference type="EMBL" id="JARKIE010000400">
    <property type="protein sequence ID" value="KAJ7645344.1"/>
    <property type="molecule type" value="Genomic_DNA"/>
</dbReference>
<feature type="region of interest" description="Disordered" evidence="1">
    <location>
        <begin position="32"/>
        <end position="214"/>
    </location>
</feature>
<organism evidence="2 3">
    <name type="scientific">Mycena rosella</name>
    <name type="common">Pink bonnet</name>
    <name type="synonym">Agaricus rosellus</name>
    <dbReference type="NCBI Taxonomy" id="1033263"/>
    <lineage>
        <taxon>Eukaryota</taxon>
        <taxon>Fungi</taxon>
        <taxon>Dikarya</taxon>
        <taxon>Basidiomycota</taxon>
        <taxon>Agaricomycotina</taxon>
        <taxon>Agaricomycetes</taxon>
        <taxon>Agaricomycetidae</taxon>
        <taxon>Agaricales</taxon>
        <taxon>Marasmiineae</taxon>
        <taxon>Mycenaceae</taxon>
        <taxon>Mycena</taxon>
    </lineage>
</organism>